<evidence type="ECO:0000313" key="3">
    <source>
        <dbReference type="Proteomes" id="UP000186132"/>
    </source>
</evidence>
<dbReference type="AlphaFoldDB" id="A0A1M5GRG7"/>
<protein>
    <recommendedName>
        <fullName evidence="4">GDSL-like Lipase/Acylhydrolase family protein</fullName>
    </recommendedName>
</protein>
<gene>
    <name evidence="2" type="ORF">SAMN05443575_1265</name>
</gene>
<feature type="chain" id="PRO_5013041997" description="GDSL-like Lipase/Acylhydrolase family protein" evidence="1">
    <location>
        <begin position="24"/>
        <end position="705"/>
    </location>
</feature>
<feature type="signal peptide" evidence="1">
    <location>
        <begin position="1"/>
        <end position="23"/>
    </location>
</feature>
<evidence type="ECO:0000256" key="1">
    <source>
        <dbReference type="SAM" id="SignalP"/>
    </source>
</evidence>
<reference evidence="3" key="1">
    <citation type="submission" date="2016-11" db="EMBL/GenBank/DDBJ databases">
        <authorList>
            <person name="Varghese N."/>
            <person name="Submissions S."/>
        </authorList>
    </citation>
    <scope>NUCLEOTIDE SEQUENCE [LARGE SCALE GENOMIC DNA]</scope>
    <source>
        <strain evidence="3">DSM 45627</strain>
    </source>
</reference>
<dbReference type="EMBL" id="FQVU01000002">
    <property type="protein sequence ID" value="SHG06271.1"/>
    <property type="molecule type" value="Genomic_DNA"/>
</dbReference>
<sequence length="705" mass="70950">MRRIVLALLAAVLGVGVATVAPAAVAAAATPAAGTYTAIAPYRAANTANGMNGNRKGALRAKAASTVSLAGRVPSGAAAAVVSLSATVPTTNGALTTYAYGAKTPSTWTLRYRPKVTSTTTAIVPLSKARFTVYNAASSGSAGFVVDVVGYYGSLSSSSGSGLLTSLAAKRIVAASTALAAGSTRVVQTGHVGTVAIQVHALSTTRAGSLSVYRTGGSVPAQGSIYHGVGNGWSELAFARTDATGRVTVANRGKSTVHLALDVEAAFTGDSTTVAGGLQALAPQRVVSARSVGAGKVSAVTLAGHAGIARTKVTAAVVAVTVAATAKTGAVVVGAPGRTGSGTRTLSFEAGQSLGVAVIVPVSSGRIEVRNVSKGSLKAYVDVLGYLPSNDLAPPASNPARYLSNLTETGAAGAPSTAADPSENRSTLRTEGCVDAKAGATFALLDVGTQSYRSRLSTAEPGVALANSSPTQRLTYAELVDAVEGYLDGVADGTCNAAGAAVRVAVGTNNSGNFSDTSDKTNPRYPGTTRGKDWFTGVVKPLQQYAAGLGATITVAAANDIENDATEFDGKYQNAKDWEDSYLAAAKGSTDDTLVFNGAAIDCPAYFGDTTSSCNEGWTLAQFVALTTNLGRVQVLPQIYTATTAAQWTNVDAKSGGKLVIAGALTQRALDTTTYGADQGWAALVRGLSSVVDAPVVPRSVAFVA</sequence>
<keyword evidence="1" id="KW-0732">Signal</keyword>
<proteinExistence type="predicted"/>
<dbReference type="Proteomes" id="UP000186132">
    <property type="component" value="Unassembled WGS sequence"/>
</dbReference>
<dbReference type="STRING" id="1206085.SAMN05443575_1265"/>
<evidence type="ECO:0000313" key="2">
    <source>
        <dbReference type="EMBL" id="SHG06271.1"/>
    </source>
</evidence>
<keyword evidence="3" id="KW-1185">Reference proteome</keyword>
<organism evidence="2 3">
    <name type="scientific">Jatrophihabitans endophyticus</name>
    <dbReference type="NCBI Taxonomy" id="1206085"/>
    <lineage>
        <taxon>Bacteria</taxon>
        <taxon>Bacillati</taxon>
        <taxon>Actinomycetota</taxon>
        <taxon>Actinomycetes</taxon>
        <taxon>Jatrophihabitantales</taxon>
        <taxon>Jatrophihabitantaceae</taxon>
        <taxon>Jatrophihabitans</taxon>
    </lineage>
</organism>
<name>A0A1M5GRG7_9ACTN</name>
<accession>A0A1M5GRG7</accession>
<evidence type="ECO:0008006" key="4">
    <source>
        <dbReference type="Google" id="ProtNLM"/>
    </source>
</evidence>
<dbReference type="RefSeq" id="WP_073387743.1">
    <property type="nucleotide sequence ID" value="NZ_FQVU01000002.1"/>
</dbReference>